<sequence>MSSGPPGGATSWPKLLAALAFPIFMALAMPAAYLAAFHEPEPTNMVVQIVGTGDRAQKLATGVGVSTEGRFDAAVVADTETAKRALADLDSRAAYDPETGDLFIASAGGAAAAQAVTAVFTEVAGQSGQTLSVTDVAPLPEQDRVGVSFLFIGLAAILAGFTTATMLGMVLPGLGLGRHLAILGGMSVITAVIGTWIAYGVYGALSTNLLAVGAMLTVLSAVTGLIHLGGLRLIGSEMTVVSVILFIILGIPASGAGVPADMVPGFFGSLQHFLTTSSGLDALRRIIYFDGAGIAADLTTLAIWTVAAIGMFTLATLKRPGKGGEEVLPIAVPTEPAERRLFTRRLTAGVMTLPLLFAIVMPLVFVGLFHSPAPRSMPIAVIGSGAPVTETVAGLEAAAGDALDVVVVPDAGVARQQLEDLELRGAVDPMRGDVYVASAAGMQAAAAVESLLTGVVESGGHTATITDVAPLPAEDSVGASSLYLGIGAAVGGFLAAVIVGVFGGGLRTRVQALVVVAVAVISAAIQVLWGWTVFDIFDGSALSAFGMLTALGITIGLITLAGFKLIGPAQLLITLFVFIIPGVAASGIAVQLDLAPSFYGVLHAILPTAQGLGAIRDVIYFDGAGVGSSLAVMGAWAAAAVVCLVWASRRAGKADRSGEETADDQAVETDEGQVLVGAVDAP</sequence>
<evidence type="ECO:0000256" key="1">
    <source>
        <dbReference type="ARBA" id="ARBA00004141"/>
    </source>
</evidence>
<keyword evidence="3 5" id="KW-1133">Transmembrane helix</keyword>
<dbReference type="AlphaFoldDB" id="A0AAW6R817"/>
<feature type="transmembrane region" description="Helical" evidence="5">
    <location>
        <begin position="145"/>
        <end position="168"/>
    </location>
</feature>
<gene>
    <name evidence="6" type="ORF">QBL07_05510</name>
</gene>
<dbReference type="EMBL" id="JARUXG010000002">
    <property type="protein sequence ID" value="MDG6780285.1"/>
    <property type="molecule type" value="Genomic_DNA"/>
</dbReference>
<feature type="transmembrane region" description="Helical" evidence="5">
    <location>
        <begin position="208"/>
        <end position="228"/>
    </location>
</feature>
<evidence type="ECO:0000256" key="2">
    <source>
        <dbReference type="ARBA" id="ARBA00022692"/>
    </source>
</evidence>
<feature type="transmembrane region" description="Helical" evidence="5">
    <location>
        <begin position="180"/>
        <end position="202"/>
    </location>
</feature>
<dbReference type="GO" id="GO:0016020">
    <property type="term" value="C:membrane"/>
    <property type="evidence" value="ECO:0007669"/>
    <property type="project" value="UniProtKB-SubCell"/>
</dbReference>
<evidence type="ECO:0000256" key="4">
    <source>
        <dbReference type="ARBA" id="ARBA00023136"/>
    </source>
</evidence>
<dbReference type="RefSeq" id="WP_157226820.1">
    <property type="nucleotide sequence ID" value="NZ_CP136136.1"/>
</dbReference>
<evidence type="ECO:0000256" key="5">
    <source>
        <dbReference type="SAM" id="Phobius"/>
    </source>
</evidence>
<feature type="transmembrane region" description="Helical" evidence="5">
    <location>
        <begin position="286"/>
        <end position="312"/>
    </location>
</feature>
<feature type="transmembrane region" description="Helical" evidence="5">
    <location>
        <begin position="12"/>
        <end position="36"/>
    </location>
</feature>
<feature type="transmembrane region" description="Helical" evidence="5">
    <location>
        <begin position="570"/>
        <end position="592"/>
    </location>
</feature>
<evidence type="ECO:0000313" key="6">
    <source>
        <dbReference type="EMBL" id="MDG6780285.1"/>
    </source>
</evidence>
<dbReference type="PANTHER" id="PTHR43077">
    <property type="entry name" value="TRANSPORT PERMEASE YVFS-RELATED"/>
    <property type="match status" value="1"/>
</dbReference>
<name>A0AAW6R817_GORRU</name>
<feature type="transmembrane region" description="Helical" evidence="5">
    <location>
        <begin position="346"/>
        <end position="369"/>
    </location>
</feature>
<accession>A0AAW6R817</accession>
<protein>
    <recommendedName>
        <fullName evidence="7">ABC-2 family transporter protein</fullName>
    </recommendedName>
</protein>
<organism evidence="6">
    <name type="scientific">Gordonia rubripertincta</name>
    <name type="common">Rhodococcus corallinus</name>
    <dbReference type="NCBI Taxonomy" id="36822"/>
    <lineage>
        <taxon>Bacteria</taxon>
        <taxon>Bacillati</taxon>
        <taxon>Actinomycetota</taxon>
        <taxon>Actinomycetes</taxon>
        <taxon>Mycobacteriales</taxon>
        <taxon>Gordoniaceae</taxon>
        <taxon>Gordonia</taxon>
    </lineage>
</organism>
<keyword evidence="4 5" id="KW-0472">Membrane</keyword>
<keyword evidence="2 5" id="KW-0812">Transmembrane</keyword>
<reference evidence="6" key="1">
    <citation type="submission" date="2023-04" db="EMBL/GenBank/DDBJ databases">
        <title>Characterization and analysis of the complete genome of Gordonia rubripertincta 112, the degrader of aromatic and aliphatic compounds.</title>
        <authorList>
            <person name="Frantsuzova E."/>
            <person name="Bogun A."/>
            <person name="Delegan Y."/>
        </authorList>
    </citation>
    <scope>NUCLEOTIDE SEQUENCE</scope>
    <source>
        <strain evidence="6">112</strain>
    </source>
</reference>
<proteinExistence type="predicted"/>
<comment type="caution">
    <text evidence="6">The sequence shown here is derived from an EMBL/GenBank/DDBJ whole genome shotgun (WGS) entry which is preliminary data.</text>
</comment>
<evidence type="ECO:0000256" key="3">
    <source>
        <dbReference type="ARBA" id="ARBA00022989"/>
    </source>
</evidence>
<dbReference type="PANTHER" id="PTHR43077:SF10">
    <property type="entry name" value="TRANSPORT PERMEASE PROTEIN"/>
    <property type="match status" value="1"/>
</dbReference>
<feature type="transmembrane region" description="Helical" evidence="5">
    <location>
        <begin position="541"/>
        <end position="563"/>
    </location>
</feature>
<feature type="transmembrane region" description="Helical" evidence="5">
    <location>
        <begin position="510"/>
        <end position="529"/>
    </location>
</feature>
<feature type="transmembrane region" description="Helical" evidence="5">
    <location>
        <begin position="626"/>
        <end position="647"/>
    </location>
</feature>
<feature type="transmembrane region" description="Helical" evidence="5">
    <location>
        <begin position="240"/>
        <end position="260"/>
    </location>
</feature>
<evidence type="ECO:0008006" key="7">
    <source>
        <dbReference type="Google" id="ProtNLM"/>
    </source>
</evidence>
<comment type="subcellular location">
    <subcellularLocation>
        <location evidence="1">Membrane</location>
        <topology evidence="1">Multi-pass membrane protein</topology>
    </subcellularLocation>
</comment>
<feature type="transmembrane region" description="Helical" evidence="5">
    <location>
        <begin position="482"/>
        <end position="503"/>
    </location>
</feature>
<dbReference type="InterPro" id="IPR051328">
    <property type="entry name" value="T7SS_ABC-Transporter"/>
</dbReference>